<protein>
    <submittedName>
        <fullName evidence="1">Uncharacterized protein</fullName>
    </submittedName>
</protein>
<dbReference type="EMBL" id="MGFJ01000026">
    <property type="protein sequence ID" value="OGM02266.1"/>
    <property type="molecule type" value="Genomic_DNA"/>
</dbReference>
<proteinExistence type="predicted"/>
<sequence length="92" mass="10390">MERYNINSTDFECPNYPGFACTAPCPMANPDLRKKVEMDVTEPPSYKVSDQRGKTYDILIKEAIAANCTEDPSFISNIVNRIVSLLVSRTKR</sequence>
<name>A0A1F7WHF4_9BACT</name>
<accession>A0A1F7WHF4</accession>
<gene>
    <name evidence="1" type="ORF">A2115_01325</name>
</gene>
<dbReference type="STRING" id="1802471.A2115_01325"/>
<dbReference type="Proteomes" id="UP000176198">
    <property type="component" value="Unassembled WGS sequence"/>
</dbReference>
<dbReference type="AlphaFoldDB" id="A0A1F7WHF4"/>
<organism evidence="1 2">
    <name type="scientific">Candidatus Woesebacteria bacterium GWA1_41_8</name>
    <dbReference type="NCBI Taxonomy" id="1802471"/>
    <lineage>
        <taxon>Bacteria</taxon>
        <taxon>Candidatus Woeseibacteriota</taxon>
    </lineage>
</organism>
<evidence type="ECO:0000313" key="2">
    <source>
        <dbReference type="Proteomes" id="UP000176198"/>
    </source>
</evidence>
<comment type="caution">
    <text evidence="1">The sequence shown here is derived from an EMBL/GenBank/DDBJ whole genome shotgun (WGS) entry which is preliminary data.</text>
</comment>
<evidence type="ECO:0000313" key="1">
    <source>
        <dbReference type="EMBL" id="OGM02266.1"/>
    </source>
</evidence>
<reference evidence="1 2" key="1">
    <citation type="journal article" date="2016" name="Nat. Commun.">
        <title>Thousands of microbial genomes shed light on interconnected biogeochemical processes in an aquifer system.</title>
        <authorList>
            <person name="Anantharaman K."/>
            <person name="Brown C.T."/>
            <person name="Hug L.A."/>
            <person name="Sharon I."/>
            <person name="Castelle C.J."/>
            <person name="Probst A.J."/>
            <person name="Thomas B.C."/>
            <person name="Singh A."/>
            <person name="Wilkins M.J."/>
            <person name="Karaoz U."/>
            <person name="Brodie E.L."/>
            <person name="Williams K.H."/>
            <person name="Hubbard S.S."/>
            <person name="Banfield J.F."/>
        </authorList>
    </citation>
    <scope>NUCLEOTIDE SEQUENCE [LARGE SCALE GENOMIC DNA]</scope>
</reference>